<keyword evidence="15" id="KW-1185">Reference proteome</keyword>
<evidence type="ECO:0000259" key="13">
    <source>
        <dbReference type="Pfam" id="PF02463"/>
    </source>
</evidence>
<evidence type="ECO:0000256" key="11">
    <source>
        <dbReference type="ARBA" id="ARBA00023236"/>
    </source>
</evidence>
<evidence type="ECO:0000256" key="9">
    <source>
        <dbReference type="ARBA" id="ARBA00023125"/>
    </source>
</evidence>
<keyword evidence="10 12" id="KW-0234">DNA repair</keyword>
<dbReference type="InterPro" id="IPR003395">
    <property type="entry name" value="RecF/RecN/SMC_N"/>
</dbReference>
<dbReference type="AlphaFoldDB" id="A0A840UIJ5"/>
<dbReference type="PANTHER" id="PTHR32182">
    <property type="entry name" value="DNA REPLICATION AND REPAIR PROTEIN RECF"/>
    <property type="match status" value="1"/>
</dbReference>
<dbReference type="InterPro" id="IPR018078">
    <property type="entry name" value="DNA-binding_RecF_CS"/>
</dbReference>
<evidence type="ECO:0000256" key="6">
    <source>
        <dbReference type="ARBA" id="ARBA00022741"/>
    </source>
</evidence>
<reference evidence="14 15" key="1">
    <citation type="submission" date="2020-08" db="EMBL/GenBank/DDBJ databases">
        <title>Genomic Encyclopedia of Type Strains, Phase IV (KMG-IV): sequencing the most valuable type-strain genomes for metagenomic binning, comparative biology and taxonomic classification.</title>
        <authorList>
            <person name="Goeker M."/>
        </authorList>
    </citation>
    <scope>NUCLEOTIDE SEQUENCE [LARGE SCALE GENOMIC DNA]</scope>
    <source>
        <strain evidence="14 15">DSM 24661</strain>
    </source>
</reference>
<dbReference type="GO" id="GO:0006302">
    <property type="term" value="P:double-strand break repair"/>
    <property type="evidence" value="ECO:0007669"/>
    <property type="project" value="TreeGrafter"/>
</dbReference>
<evidence type="ECO:0000256" key="10">
    <source>
        <dbReference type="ARBA" id="ARBA00023204"/>
    </source>
</evidence>
<evidence type="ECO:0000256" key="2">
    <source>
        <dbReference type="ARBA" id="ARBA00008016"/>
    </source>
</evidence>
<keyword evidence="8 12" id="KW-0067">ATP-binding</keyword>
<organism evidence="14 15">
    <name type="scientific">Pectinatus brassicae</name>
    <dbReference type="NCBI Taxonomy" id="862415"/>
    <lineage>
        <taxon>Bacteria</taxon>
        <taxon>Bacillati</taxon>
        <taxon>Bacillota</taxon>
        <taxon>Negativicutes</taxon>
        <taxon>Selenomonadales</taxon>
        <taxon>Selenomonadaceae</taxon>
        <taxon>Pectinatus</taxon>
    </lineage>
</organism>
<feature type="binding site" evidence="12">
    <location>
        <begin position="30"/>
        <end position="37"/>
    </location>
    <ligand>
        <name>ATP</name>
        <dbReference type="ChEBI" id="CHEBI:30616"/>
    </ligand>
</feature>
<keyword evidence="5 12" id="KW-0235">DNA replication</keyword>
<gene>
    <name evidence="12" type="primary">recF</name>
    <name evidence="14" type="ORF">HNR32_002091</name>
</gene>
<evidence type="ECO:0000256" key="1">
    <source>
        <dbReference type="ARBA" id="ARBA00004496"/>
    </source>
</evidence>
<evidence type="ECO:0000313" key="15">
    <source>
        <dbReference type="Proteomes" id="UP000559117"/>
    </source>
</evidence>
<dbReference type="NCBIfam" id="TIGR00611">
    <property type="entry name" value="recf"/>
    <property type="match status" value="1"/>
</dbReference>
<dbReference type="Gene3D" id="3.40.50.300">
    <property type="entry name" value="P-loop containing nucleotide triphosphate hydrolases"/>
    <property type="match status" value="1"/>
</dbReference>
<protein>
    <recommendedName>
        <fullName evidence="3 12">DNA replication and repair protein RecF</fullName>
    </recommendedName>
</protein>
<dbReference type="GO" id="GO:0009432">
    <property type="term" value="P:SOS response"/>
    <property type="evidence" value="ECO:0007669"/>
    <property type="project" value="UniProtKB-UniRule"/>
</dbReference>
<dbReference type="SUPFAM" id="SSF52540">
    <property type="entry name" value="P-loop containing nucleoside triphosphate hydrolases"/>
    <property type="match status" value="1"/>
</dbReference>
<keyword evidence="11 12" id="KW-0742">SOS response</keyword>
<dbReference type="Pfam" id="PF02463">
    <property type="entry name" value="SMC_N"/>
    <property type="match status" value="1"/>
</dbReference>
<dbReference type="GO" id="GO:0003697">
    <property type="term" value="F:single-stranded DNA binding"/>
    <property type="evidence" value="ECO:0007669"/>
    <property type="project" value="UniProtKB-UniRule"/>
</dbReference>
<evidence type="ECO:0000256" key="5">
    <source>
        <dbReference type="ARBA" id="ARBA00022705"/>
    </source>
</evidence>
<accession>A0A840UIJ5</accession>
<evidence type="ECO:0000256" key="12">
    <source>
        <dbReference type="HAMAP-Rule" id="MF_00365"/>
    </source>
</evidence>
<keyword evidence="7 12" id="KW-0227">DNA damage</keyword>
<dbReference type="EMBL" id="JACHFH010000028">
    <property type="protein sequence ID" value="MBB5336936.1"/>
    <property type="molecule type" value="Genomic_DNA"/>
</dbReference>
<dbReference type="PROSITE" id="PS00617">
    <property type="entry name" value="RECF_1"/>
    <property type="match status" value="1"/>
</dbReference>
<comment type="function">
    <text evidence="12">The RecF protein is involved in DNA metabolism; it is required for DNA replication and normal SOS inducibility. RecF binds preferentially to single-stranded, linear DNA. It also seems to bind ATP.</text>
</comment>
<evidence type="ECO:0000256" key="7">
    <source>
        <dbReference type="ARBA" id="ARBA00022763"/>
    </source>
</evidence>
<evidence type="ECO:0000256" key="3">
    <source>
        <dbReference type="ARBA" id="ARBA00020170"/>
    </source>
</evidence>
<proteinExistence type="inferred from homology"/>
<dbReference type="Gene3D" id="1.20.1050.90">
    <property type="entry name" value="RecF/RecN/SMC, N-terminal domain"/>
    <property type="match status" value="1"/>
</dbReference>
<feature type="domain" description="RecF/RecN/SMC N-terminal" evidence="13">
    <location>
        <begin position="3"/>
        <end position="362"/>
    </location>
</feature>
<dbReference type="InterPro" id="IPR027417">
    <property type="entry name" value="P-loop_NTPase"/>
</dbReference>
<dbReference type="Proteomes" id="UP000559117">
    <property type="component" value="Unassembled WGS sequence"/>
</dbReference>
<sequence length="370" mass="42782">MNIGSIFLRNFRNYKELKLNLSPSLNIFIGNNAQGKTNIIESIYYAALGTSYRIKNDNDLINWQDNEAFINIDFTRLDIDNNIKFHLNKLKRRQILLNGDNIRQKDLPGTLTTVLFSPEDLLIIKGAPALRRRFLDIELSQTNLSYYNNLVKFNKIIVQRNNLLKKIREHKQKAEMLDMWDAQLIPAASFIWEKRWEAVKKISSFAAVMQDNISNNQEKLLIKYKIFAFEDIANVSGIEEAYKDKLYANRFNDIRRGATGIGPHHDDLELFVNNINLKNFGSQGQQRTAVLSLKLAELEYIKDTLGQYPVLLLDDVMSELDINRREKMVLFFRDKNIQTFITATDKDMFSNISKAKLYSVTAGNVEVING</sequence>
<comment type="subcellular location">
    <subcellularLocation>
        <location evidence="1 12">Cytoplasm</location>
    </subcellularLocation>
</comment>
<dbReference type="HAMAP" id="MF_00365">
    <property type="entry name" value="RecF"/>
    <property type="match status" value="1"/>
</dbReference>
<evidence type="ECO:0000313" key="14">
    <source>
        <dbReference type="EMBL" id="MBB5336936.1"/>
    </source>
</evidence>
<dbReference type="InterPro" id="IPR001238">
    <property type="entry name" value="DNA-binding_RecF"/>
</dbReference>
<dbReference type="GO" id="GO:0005737">
    <property type="term" value="C:cytoplasm"/>
    <property type="evidence" value="ECO:0007669"/>
    <property type="project" value="UniProtKB-SubCell"/>
</dbReference>
<comment type="caution">
    <text evidence="14">The sequence shown here is derived from an EMBL/GenBank/DDBJ whole genome shotgun (WGS) entry which is preliminary data.</text>
</comment>
<dbReference type="RefSeq" id="WP_183862330.1">
    <property type="nucleotide sequence ID" value="NZ_JACHFH010000028.1"/>
</dbReference>
<keyword evidence="9 12" id="KW-0238">DNA-binding</keyword>
<dbReference type="GO" id="GO:0000731">
    <property type="term" value="P:DNA synthesis involved in DNA repair"/>
    <property type="evidence" value="ECO:0007669"/>
    <property type="project" value="TreeGrafter"/>
</dbReference>
<dbReference type="GO" id="GO:0005524">
    <property type="term" value="F:ATP binding"/>
    <property type="evidence" value="ECO:0007669"/>
    <property type="project" value="UniProtKB-UniRule"/>
</dbReference>
<dbReference type="GO" id="GO:0006260">
    <property type="term" value="P:DNA replication"/>
    <property type="evidence" value="ECO:0007669"/>
    <property type="project" value="UniProtKB-UniRule"/>
</dbReference>
<dbReference type="InterPro" id="IPR042174">
    <property type="entry name" value="RecF_2"/>
</dbReference>
<keyword evidence="6 12" id="KW-0547">Nucleotide-binding</keyword>
<comment type="similarity">
    <text evidence="2 12">Belongs to the RecF family.</text>
</comment>
<evidence type="ECO:0000256" key="4">
    <source>
        <dbReference type="ARBA" id="ARBA00022490"/>
    </source>
</evidence>
<name>A0A840UIJ5_9FIRM</name>
<keyword evidence="4 12" id="KW-0963">Cytoplasm</keyword>
<evidence type="ECO:0000256" key="8">
    <source>
        <dbReference type="ARBA" id="ARBA00022840"/>
    </source>
</evidence>
<dbReference type="PANTHER" id="PTHR32182:SF0">
    <property type="entry name" value="DNA REPLICATION AND REPAIR PROTEIN RECF"/>
    <property type="match status" value="1"/>
</dbReference>